<dbReference type="InterPro" id="IPR025736">
    <property type="entry name" value="PucR_C-HTH_dom"/>
</dbReference>
<sequence>MKADQLVLDDLIEFDKNNEITFNNKRMSLVPVEALGLMRRDLINTLGMERAKGFLMRYGWACGMRDGETIASMYQWDNLKELMLAGPVLHTLLGVVTAVPDHIEMNEDYLYFSGTWENSYEAVEHVEHYGFSKDNGCWTLIGYASGYLTKTFGKDVLAYETQCVGRGDETCRFVAKSLDVYDRQASKMMKYYKAESIATELDRAQKELHMINQNIIESDKVHQQLTNLLVEDKELLETIQFVAGLINKSIVIDYYNKVIESAFITKEDRISYQNWADKFIYTEEQQKDIRVFPIRANNVNLGRLVVISEKKITNRDELIINRALGIFTVQMYHQWKITQSLWKKKENFFEEMLHNHDKELFEKFSHLFNFHPNGINRILAIKVMPEAKRKEVMHFFKHHPLLENIDYFYNKNNVMMILTESIAKSPHPFVQQILAELKKEFHSAKFYLGIGRSADDLRSLRESYQDAGSISEFVLLTNPTGNHISFYEEMEPIMMLLKGTDQYELIEFYKKTIGAIIKYDLTNDTDYLITLKTYLDFNGNLQQTADELHLSIAGLRYRMERIEGFCEIDLKTGGGRFKCQLAIQIYFASQIKKRPIHHTTTKT</sequence>
<dbReference type="Proteomes" id="UP000247978">
    <property type="component" value="Unassembled WGS sequence"/>
</dbReference>
<dbReference type="Pfam" id="PF02830">
    <property type="entry name" value="V4R"/>
    <property type="match status" value="1"/>
</dbReference>
<dbReference type="SMART" id="SM00989">
    <property type="entry name" value="V4R"/>
    <property type="match status" value="1"/>
</dbReference>
<evidence type="ECO:0000313" key="4">
    <source>
        <dbReference type="Proteomes" id="UP000247978"/>
    </source>
</evidence>
<evidence type="ECO:0000259" key="2">
    <source>
        <dbReference type="SMART" id="SM00989"/>
    </source>
</evidence>
<dbReference type="Pfam" id="PF06505">
    <property type="entry name" value="XylR_N"/>
    <property type="match status" value="1"/>
</dbReference>
<dbReference type="Gene3D" id="1.10.10.2840">
    <property type="entry name" value="PucR C-terminal helix-turn-helix domain"/>
    <property type="match status" value="1"/>
</dbReference>
<dbReference type="SUPFAM" id="SSF111126">
    <property type="entry name" value="Ligand-binding domain in the NO signalling and Golgi transport"/>
    <property type="match status" value="1"/>
</dbReference>
<reference evidence="3 4" key="1">
    <citation type="submission" date="2018-05" db="EMBL/GenBank/DDBJ databases">
        <title>Genomic Encyclopedia of Type Strains, Phase IV (KMG-IV): sequencing the most valuable type-strain genomes for metagenomic binning, comparative biology and taxonomic classification.</title>
        <authorList>
            <person name="Goeker M."/>
        </authorList>
    </citation>
    <scope>NUCLEOTIDE SEQUENCE [LARGE SCALE GENOMIC DNA]</scope>
    <source>
        <strain evidence="3 4">DSM 28556</strain>
    </source>
</reference>
<dbReference type="InterPro" id="IPR041522">
    <property type="entry name" value="CdaR_GGDEF"/>
</dbReference>
<dbReference type="Pfam" id="PF17853">
    <property type="entry name" value="GGDEF_2"/>
    <property type="match status" value="1"/>
</dbReference>
<dbReference type="OrthoDB" id="154713at2"/>
<comment type="similarity">
    <text evidence="1">Belongs to the CdaR family.</text>
</comment>
<comment type="caution">
    <text evidence="3">The sequence shown here is derived from an EMBL/GenBank/DDBJ whole genome shotgun (WGS) entry which is preliminary data.</text>
</comment>
<name>A0A2V3WFD9_9BACI</name>
<dbReference type="InterPro" id="IPR010523">
    <property type="entry name" value="XylR_N"/>
</dbReference>
<evidence type="ECO:0000256" key="1">
    <source>
        <dbReference type="ARBA" id="ARBA00006754"/>
    </source>
</evidence>
<dbReference type="InterPro" id="IPR042070">
    <property type="entry name" value="PucR_C-HTH_sf"/>
</dbReference>
<feature type="domain" description="4-vinyl reductase 4VR" evidence="2">
    <location>
        <begin position="115"/>
        <end position="177"/>
    </location>
</feature>
<accession>A0A2V3WFD9</accession>
<organism evidence="3 4">
    <name type="scientific">Pseudogracilibacillus auburnensis</name>
    <dbReference type="NCBI Taxonomy" id="1494959"/>
    <lineage>
        <taxon>Bacteria</taxon>
        <taxon>Bacillati</taxon>
        <taxon>Bacillota</taxon>
        <taxon>Bacilli</taxon>
        <taxon>Bacillales</taxon>
        <taxon>Bacillaceae</taxon>
        <taxon>Pseudogracilibacillus</taxon>
    </lineage>
</organism>
<evidence type="ECO:0000313" key="3">
    <source>
        <dbReference type="EMBL" id="PXW87569.1"/>
    </source>
</evidence>
<proteinExistence type="inferred from homology"/>
<keyword evidence="4" id="KW-1185">Reference proteome</keyword>
<dbReference type="InterPro" id="IPR004096">
    <property type="entry name" value="V4R"/>
</dbReference>
<dbReference type="InterPro" id="IPR051448">
    <property type="entry name" value="CdaR-like_regulators"/>
</dbReference>
<protein>
    <submittedName>
        <fullName evidence="3">V4R domain-containing protein</fullName>
    </submittedName>
</protein>
<dbReference type="RefSeq" id="WP_110395151.1">
    <property type="nucleotide sequence ID" value="NZ_JADIJL010000003.1"/>
</dbReference>
<dbReference type="PANTHER" id="PTHR33744">
    <property type="entry name" value="CARBOHYDRATE DIACID REGULATOR"/>
    <property type="match status" value="1"/>
</dbReference>
<dbReference type="Gene3D" id="3.30.1380.20">
    <property type="entry name" value="Trafficking protein particle complex subunit 3"/>
    <property type="match status" value="1"/>
</dbReference>
<dbReference type="Pfam" id="PF13556">
    <property type="entry name" value="HTH_30"/>
    <property type="match status" value="1"/>
</dbReference>
<gene>
    <name evidence="3" type="ORF">DFR56_105216</name>
</gene>
<dbReference type="PANTHER" id="PTHR33744:SF1">
    <property type="entry name" value="DNA-BINDING TRANSCRIPTIONAL ACTIVATOR ADER"/>
    <property type="match status" value="1"/>
</dbReference>
<dbReference type="AlphaFoldDB" id="A0A2V3WFD9"/>
<dbReference type="InterPro" id="IPR024096">
    <property type="entry name" value="NO_sig/Golgi_transp_ligand-bd"/>
</dbReference>
<dbReference type="EMBL" id="QJJQ01000005">
    <property type="protein sequence ID" value="PXW87569.1"/>
    <property type="molecule type" value="Genomic_DNA"/>
</dbReference>